<dbReference type="PANTHER" id="PTHR30487:SF0">
    <property type="entry name" value="PREPILIN LEADER PEPTIDASE_N-METHYLTRANSFERASE-RELATED"/>
    <property type="match status" value="1"/>
</dbReference>
<proteinExistence type="inferred from homology"/>
<dbReference type="PANTHER" id="PTHR30487">
    <property type="entry name" value="TYPE 4 PREPILIN-LIKE PROTEINS LEADER PEPTIDE-PROCESSING ENZYME"/>
    <property type="match status" value="1"/>
</dbReference>
<feature type="transmembrane region" description="Helical" evidence="2">
    <location>
        <begin position="92"/>
        <end position="112"/>
    </location>
</feature>
<dbReference type="Gene3D" id="1.20.120.1220">
    <property type="match status" value="1"/>
</dbReference>
<feature type="transmembrane region" description="Helical" evidence="2">
    <location>
        <begin position="62"/>
        <end position="80"/>
    </location>
</feature>
<evidence type="ECO:0000313" key="5">
    <source>
        <dbReference type="Proteomes" id="UP000522163"/>
    </source>
</evidence>
<keyword evidence="4" id="KW-0378">Hydrolase</keyword>
<dbReference type="InterPro" id="IPR050882">
    <property type="entry name" value="Prepilin_peptidase/N-MTase"/>
</dbReference>
<evidence type="ECO:0000313" key="4">
    <source>
        <dbReference type="EMBL" id="MBB6041134.1"/>
    </source>
</evidence>
<dbReference type="InterPro" id="IPR000045">
    <property type="entry name" value="Prepilin_IV_endopep_pep"/>
</dbReference>
<reference evidence="4 5" key="1">
    <citation type="submission" date="2020-08" db="EMBL/GenBank/DDBJ databases">
        <title>Genomic Encyclopedia of Type Strains, Phase IV (KMG-IV): sequencing the most valuable type-strain genomes for metagenomic binning, comparative biology and taxonomic classification.</title>
        <authorList>
            <person name="Goeker M."/>
        </authorList>
    </citation>
    <scope>NUCLEOTIDE SEQUENCE [LARGE SCALE GENOMIC DNA]</scope>
    <source>
        <strain evidence="4 5">DSM 17245</strain>
    </source>
</reference>
<feature type="transmembrane region" description="Helical" evidence="2">
    <location>
        <begin position="118"/>
        <end position="140"/>
    </location>
</feature>
<dbReference type="Proteomes" id="UP000522163">
    <property type="component" value="Unassembled WGS sequence"/>
</dbReference>
<dbReference type="Pfam" id="PF01478">
    <property type="entry name" value="Peptidase_A24"/>
    <property type="match status" value="1"/>
</dbReference>
<keyword evidence="2" id="KW-1133">Transmembrane helix</keyword>
<accession>A0A7W9W2P7</accession>
<evidence type="ECO:0000256" key="2">
    <source>
        <dbReference type="SAM" id="Phobius"/>
    </source>
</evidence>
<comment type="similarity">
    <text evidence="1">Belongs to the peptidase A24 family.</text>
</comment>
<dbReference type="GO" id="GO:0005886">
    <property type="term" value="C:plasma membrane"/>
    <property type="evidence" value="ECO:0007669"/>
    <property type="project" value="TreeGrafter"/>
</dbReference>
<dbReference type="RefSeq" id="WP_183683679.1">
    <property type="nucleotide sequence ID" value="NZ_CAUVEM010000008.1"/>
</dbReference>
<keyword evidence="4" id="KW-0645">Protease</keyword>
<dbReference type="GO" id="GO:0006465">
    <property type="term" value="P:signal peptide processing"/>
    <property type="evidence" value="ECO:0007669"/>
    <property type="project" value="TreeGrafter"/>
</dbReference>
<protein>
    <submittedName>
        <fullName evidence="4">Flp pilus assembly protein protease CpaA</fullName>
    </submittedName>
</protein>
<dbReference type="GeneID" id="85014653"/>
<keyword evidence="2" id="KW-0472">Membrane</keyword>
<gene>
    <name evidence="4" type="ORF">HNQ46_001106</name>
</gene>
<dbReference type="GO" id="GO:0004190">
    <property type="term" value="F:aspartic-type endopeptidase activity"/>
    <property type="evidence" value="ECO:0007669"/>
    <property type="project" value="InterPro"/>
</dbReference>
<name>A0A7W9W2P7_9FIRM</name>
<dbReference type="EMBL" id="JACHHH010000004">
    <property type="protein sequence ID" value="MBB6041134.1"/>
    <property type="molecule type" value="Genomic_DNA"/>
</dbReference>
<feature type="transmembrane region" description="Helical" evidence="2">
    <location>
        <begin position="6"/>
        <end position="27"/>
    </location>
</feature>
<comment type="caution">
    <text evidence="4">The sequence shown here is derived from an EMBL/GenBank/DDBJ whole genome shotgun (WGS) entry which is preliminary data.</text>
</comment>
<keyword evidence="2" id="KW-0812">Transmembrane</keyword>
<feature type="transmembrane region" description="Helical" evidence="2">
    <location>
        <begin position="152"/>
        <end position="185"/>
    </location>
</feature>
<evidence type="ECO:0000259" key="3">
    <source>
        <dbReference type="Pfam" id="PF01478"/>
    </source>
</evidence>
<organism evidence="4 5">
    <name type="scientific">Oribacterium sinus</name>
    <dbReference type="NCBI Taxonomy" id="237576"/>
    <lineage>
        <taxon>Bacteria</taxon>
        <taxon>Bacillati</taxon>
        <taxon>Bacillota</taxon>
        <taxon>Clostridia</taxon>
        <taxon>Lachnospirales</taxon>
        <taxon>Lachnospiraceae</taxon>
        <taxon>Oribacterium</taxon>
    </lineage>
</organism>
<feature type="transmembrane region" description="Helical" evidence="2">
    <location>
        <begin position="39"/>
        <end position="56"/>
    </location>
</feature>
<feature type="domain" description="Prepilin type IV endopeptidase peptidase" evidence="3">
    <location>
        <begin position="71"/>
        <end position="180"/>
    </location>
</feature>
<evidence type="ECO:0000256" key="1">
    <source>
        <dbReference type="ARBA" id="ARBA00005801"/>
    </source>
</evidence>
<sequence>MMQGLISGAVFSICSIAVYFLVIKIFLKGQARSSFLNPYAVIGTLAFFSFLTGYYVRQTAVHTLALAMILFCFMVLEWAGLVDAYTMKIPNLCTIVLLAGRILFMIPELLFYKGDFPMILLNSFVPAFIALILLCLLYKISRSGLGMGDIKIFTGLAFFTGMYGFCVSLLFSFLLCALCSLPVLLLKKKNLKDALPLGPFIYFGFGFAAMLSLI</sequence>
<feature type="transmembrane region" description="Helical" evidence="2">
    <location>
        <begin position="197"/>
        <end position="213"/>
    </location>
</feature>
<dbReference type="AlphaFoldDB" id="A0A7W9W2P7"/>